<name>A0ACC0DYM0_9BASI</name>
<organism evidence="1 2">
    <name type="scientific">Puccinia striiformis f. sp. tritici</name>
    <dbReference type="NCBI Taxonomy" id="168172"/>
    <lineage>
        <taxon>Eukaryota</taxon>
        <taxon>Fungi</taxon>
        <taxon>Dikarya</taxon>
        <taxon>Basidiomycota</taxon>
        <taxon>Pucciniomycotina</taxon>
        <taxon>Pucciniomycetes</taxon>
        <taxon>Pucciniales</taxon>
        <taxon>Pucciniaceae</taxon>
        <taxon>Puccinia</taxon>
    </lineage>
</organism>
<reference evidence="2" key="2">
    <citation type="journal article" date="2018" name="Mol. Plant Microbe Interact.">
        <title>Genome sequence resources for the wheat stripe rust pathogen (Puccinia striiformis f. sp. tritici) and the barley stripe rust pathogen (Puccinia striiformis f. sp. hordei).</title>
        <authorList>
            <person name="Xia C."/>
            <person name="Wang M."/>
            <person name="Yin C."/>
            <person name="Cornejo O.E."/>
            <person name="Hulbert S.H."/>
            <person name="Chen X."/>
        </authorList>
    </citation>
    <scope>NUCLEOTIDE SEQUENCE [LARGE SCALE GENOMIC DNA]</scope>
    <source>
        <strain evidence="2">93-210</strain>
    </source>
</reference>
<dbReference type="EMBL" id="CM045877">
    <property type="protein sequence ID" value="KAI7940544.1"/>
    <property type="molecule type" value="Genomic_DNA"/>
</dbReference>
<dbReference type="Proteomes" id="UP001060170">
    <property type="component" value="Chromosome 13"/>
</dbReference>
<evidence type="ECO:0000313" key="2">
    <source>
        <dbReference type="Proteomes" id="UP001060170"/>
    </source>
</evidence>
<accession>A0ACC0DYM0</accession>
<reference evidence="2" key="1">
    <citation type="journal article" date="2018" name="BMC Genomics">
        <title>Genomic insights into host adaptation between the wheat stripe rust pathogen (Puccinia striiformis f. sp. tritici) and the barley stripe rust pathogen (Puccinia striiformis f. sp. hordei).</title>
        <authorList>
            <person name="Xia C."/>
            <person name="Wang M."/>
            <person name="Yin C."/>
            <person name="Cornejo O.E."/>
            <person name="Hulbert S.H."/>
            <person name="Chen X."/>
        </authorList>
    </citation>
    <scope>NUCLEOTIDE SEQUENCE [LARGE SCALE GENOMIC DNA]</scope>
    <source>
        <strain evidence="2">93-210</strain>
    </source>
</reference>
<reference evidence="1 2" key="3">
    <citation type="journal article" date="2022" name="Microbiol. Spectr.">
        <title>Folding features and dynamics of 3D genome architecture in plant fungal pathogens.</title>
        <authorList>
            <person name="Xia C."/>
        </authorList>
    </citation>
    <scope>NUCLEOTIDE SEQUENCE [LARGE SCALE GENOMIC DNA]</scope>
    <source>
        <strain evidence="1 2">93-210</strain>
    </source>
</reference>
<evidence type="ECO:0000313" key="1">
    <source>
        <dbReference type="EMBL" id="KAI7940544.1"/>
    </source>
</evidence>
<sequence>MIRCKAVHTEGQNNEDAILKNPNLLIPHRLGKCDTLCGACGARHFNEEATKLEMNEETKAFTMCCQKDKVMLPQMDPGAPQCPDVLKELFAGTHERARNFQALTRVYNNAPLVEESPGFAQIYVVGRAGLEDTHLRMKKATGKKNTSKAKFLLRKDIVSDLVKLMHEFNPYAKLFSNARRLLKNEPHKTLALTTICKPGMDPKRYNVPTPEEIGIIVKGDGTIDRERQIRLARKNGTYEYISDMHSSYFPLRYPIFFPYGSQQWDNHYQATTLRVSNRAVGSLEWFAFLLFERDRIFSPILKGRALLQEFVVNSYVVVERRRLWYITNNQTKLKASAYSSLLKSLENEAFPEGRRVILPSTFIGSPRAMGQLYQDLMAICRVHGPPSLFITMTANPTWPEIIGIISPFEATYDHPTLVTRIFYLKVKALLVELVECGRLGKVIAFVWVIEFQKRGLPHLHLMLTPKVRAETPRHHIDIHDPWALQGKTVRHAERVQLWVSSTLYAKDDYRVGGVSVPVDSTAVKYLYKYITKGHDRASIEIKDADETKAFIDSRYISAPEAAWRLLKLPMSGRSPSVTRLLVHEEGEQMVYLKNSKDVVDKIMTEEPDNTTLTAFLELNRNDEIGAGGTRARTLLYEEVPRYFMWQGKTKKWTARKN</sequence>
<gene>
    <name evidence="1" type="ORF">MJO28_012829</name>
</gene>
<protein>
    <submittedName>
        <fullName evidence="1">Uncharacterized protein</fullName>
    </submittedName>
</protein>
<proteinExistence type="predicted"/>
<keyword evidence="2" id="KW-1185">Reference proteome</keyword>
<comment type="caution">
    <text evidence="1">The sequence shown here is derived from an EMBL/GenBank/DDBJ whole genome shotgun (WGS) entry which is preliminary data.</text>
</comment>